<keyword evidence="17" id="KW-1185">Reference proteome</keyword>
<dbReference type="InterPro" id="IPR011019">
    <property type="entry name" value="KIND_dom"/>
</dbReference>
<evidence type="ECO:0000256" key="9">
    <source>
        <dbReference type="ARBA" id="ARBA00022927"/>
    </source>
</evidence>
<dbReference type="GO" id="GO:0005856">
    <property type="term" value="C:cytoskeleton"/>
    <property type="evidence" value="ECO:0007669"/>
    <property type="project" value="UniProtKB-SubCell"/>
</dbReference>
<dbReference type="GO" id="GO:0003779">
    <property type="term" value="F:actin binding"/>
    <property type="evidence" value="ECO:0007669"/>
    <property type="project" value="UniProtKB-KW"/>
</dbReference>
<evidence type="ECO:0000256" key="12">
    <source>
        <dbReference type="ARBA" id="ARBA00023212"/>
    </source>
</evidence>
<dbReference type="GO" id="GO:0036089">
    <property type="term" value="P:cleavage furrow formation"/>
    <property type="evidence" value="ECO:0007669"/>
    <property type="project" value="TreeGrafter"/>
</dbReference>
<feature type="domain" description="KIND" evidence="15">
    <location>
        <begin position="1"/>
        <end position="73"/>
    </location>
</feature>
<feature type="region of interest" description="Disordered" evidence="14">
    <location>
        <begin position="298"/>
        <end position="380"/>
    </location>
</feature>
<dbReference type="PANTHER" id="PTHR21345:SF8">
    <property type="entry name" value="PROTEIN SPIRE HOMOLOG 1"/>
    <property type="match status" value="1"/>
</dbReference>
<evidence type="ECO:0000256" key="13">
    <source>
        <dbReference type="ARBA" id="ARBA00023329"/>
    </source>
</evidence>
<keyword evidence="11" id="KW-0009">Actin-binding</keyword>
<feature type="compositionally biased region" description="Low complexity" evidence="14">
    <location>
        <begin position="315"/>
        <end position="329"/>
    </location>
</feature>
<sequence length="562" mass="64237">MTNTTETDGSRDEGYDALDEGVEDDDDDKEEVEAIHSYKDVMKLCAAHLPTRSEAPNHYQAVCRALFAETMELYTFLAKIKSAKENLKKIQEMDKEASDESSTDLDDLKNADWARFWVQVMRDLRNGVKLKKVQERQYNPLPIEYQLTPYEMLMDDIRSKRYTLRKVMVNGDIPPRLKKSAHEIILDFIRSRPPLNPASARKLKPTPPRPRSLHERILEEIKAERKLRPVSPDEIRRSRLAMRPLSMSYSFDLSDVSTPEAGRKLVDASVVNGGLAPQGKQNGATQVTVQRKRLLKAPTLAELDSSDSEEESVHKSASSSSISPSQVEDPSQEGTSSRKMPPKFLPISSTPQPERRQPPQRRHSIEKETPTNVRQFLPPSKQSSRSLEEFCYPVECLALTVEEVMHIRQVLVKAELEKYQQYKDVYTALKKGKMRLPSKPYSTLPIFSLGPSTLQRGDSFLRPEKPSTSHRHSLRSMSRLTSRSKSVDKSHEEFPKELMEDWSTMEVCVDCKKFISEIINSSRRSLSLANKRARLKRKTQSFYMSSPGTSEYCPSERTINEI</sequence>
<reference evidence="16" key="1">
    <citation type="submission" date="2025-08" db="UniProtKB">
        <authorList>
            <consortium name="Ensembl"/>
        </authorList>
    </citation>
    <scope>IDENTIFICATION</scope>
</reference>
<dbReference type="AlphaFoldDB" id="A0A8C0EHL5"/>
<comment type="subcellular location">
    <subcellularLocation>
        <location evidence="3">Cell membrane</location>
        <topology evidence="3">Peripheral membrane protein</topology>
        <orientation evidence="3">Cytoplasmic side</orientation>
    </subcellularLocation>
    <subcellularLocation>
        <location evidence="2">Cytoplasm</location>
        <location evidence="2">Cytoskeleton</location>
    </subcellularLocation>
    <subcellularLocation>
        <location evidence="1">Cytoplasmic vesicle membrane</location>
        <topology evidence="1">Peripheral membrane protein</topology>
        <orientation evidence="1">Cytoplasmic side</orientation>
    </subcellularLocation>
</comment>
<keyword evidence="7" id="KW-0963">Cytoplasm</keyword>
<evidence type="ECO:0000256" key="3">
    <source>
        <dbReference type="ARBA" id="ARBA00004413"/>
    </source>
</evidence>
<dbReference type="Pfam" id="PF16474">
    <property type="entry name" value="KIND"/>
    <property type="match status" value="1"/>
</dbReference>
<dbReference type="PROSITE" id="PS51377">
    <property type="entry name" value="KIND"/>
    <property type="match status" value="1"/>
</dbReference>
<evidence type="ECO:0000256" key="2">
    <source>
        <dbReference type="ARBA" id="ARBA00004245"/>
    </source>
</evidence>
<keyword evidence="10" id="KW-0472">Membrane</keyword>
<dbReference type="GO" id="GO:0005938">
    <property type="term" value="C:cell cortex"/>
    <property type="evidence" value="ECO:0007669"/>
    <property type="project" value="TreeGrafter"/>
</dbReference>
<evidence type="ECO:0000259" key="15">
    <source>
        <dbReference type="PROSITE" id="PS51377"/>
    </source>
</evidence>
<dbReference type="Gene3D" id="1.10.510.10">
    <property type="entry name" value="Transferase(Phosphotransferase) domain 1"/>
    <property type="match status" value="1"/>
</dbReference>
<dbReference type="GO" id="GO:0030659">
    <property type="term" value="C:cytoplasmic vesicle membrane"/>
    <property type="evidence" value="ECO:0007669"/>
    <property type="project" value="UniProtKB-SubCell"/>
</dbReference>
<dbReference type="GO" id="GO:0030041">
    <property type="term" value="P:actin filament polymerization"/>
    <property type="evidence" value="ECO:0007669"/>
    <property type="project" value="TreeGrafter"/>
</dbReference>
<dbReference type="CDD" id="cd22080">
    <property type="entry name" value="WH2_Spire1_r4"/>
    <property type="match status" value="1"/>
</dbReference>
<keyword evidence="6" id="KW-1003">Cell membrane</keyword>
<dbReference type="GO" id="GO:0040038">
    <property type="term" value="P:polar body extrusion after meiotic divisions"/>
    <property type="evidence" value="ECO:0007669"/>
    <property type="project" value="TreeGrafter"/>
</dbReference>
<keyword evidence="5" id="KW-0813">Transport</keyword>
<evidence type="ECO:0000256" key="11">
    <source>
        <dbReference type="ARBA" id="ARBA00023203"/>
    </source>
</evidence>
<dbReference type="GO" id="GO:0045010">
    <property type="term" value="P:actin nucleation"/>
    <property type="evidence" value="ECO:0007669"/>
    <property type="project" value="InterPro"/>
</dbReference>
<dbReference type="GO" id="GO:0015031">
    <property type="term" value="P:protein transport"/>
    <property type="evidence" value="ECO:0007669"/>
    <property type="project" value="UniProtKB-KW"/>
</dbReference>
<evidence type="ECO:0000256" key="8">
    <source>
        <dbReference type="ARBA" id="ARBA00022737"/>
    </source>
</evidence>
<dbReference type="GO" id="GO:0048193">
    <property type="term" value="P:Golgi vesicle transport"/>
    <property type="evidence" value="ECO:0007669"/>
    <property type="project" value="TreeGrafter"/>
</dbReference>
<dbReference type="GO" id="GO:0005886">
    <property type="term" value="C:plasma membrane"/>
    <property type="evidence" value="ECO:0007669"/>
    <property type="project" value="UniProtKB-SubCell"/>
</dbReference>
<protein>
    <submittedName>
        <fullName evidence="16">Spire type actin nucleation factor 1</fullName>
    </submittedName>
</protein>
<proteinExistence type="inferred from homology"/>
<dbReference type="GO" id="GO:0051295">
    <property type="term" value="P:establishment of meiotic spindle localization"/>
    <property type="evidence" value="ECO:0007669"/>
    <property type="project" value="TreeGrafter"/>
</dbReference>
<feature type="compositionally biased region" description="Basic and acidic residues" evidence="14">
    <location>
        <begin position="353"/>
        <end position="369"/>
    </location>
</feature>
<dbReference type="CDD" id="cd22065">
    <property type="entry name" value="WH2_Spire_1-2_r1"/>
    <property type="match status" value="1"/>
</dbReference>
<evidence type="ECO:0000313" key="16">
    <source>
        <dbReference type="Ensembl" id="ENSBOBP00000003975.1"/>
    </source>
</evidence>
<comment type="similarity">
    <text evidence="4">Belongs to the spire family.</text>
</comment>
<keyword evidence="12" id="KW-0206">Cytoskeleton</keyword>
<evidence type="ECO:0000256" key="4">
    <source>
        <dbReference type="ARBA" id="ARBA00010956"/>
    </source>
</evidence>
<evidence type="ECO:0000313" key="17">
    <source>
        <dbReference type="Proteomes" id="UP000694567"/>
    </source>
</evidence>
<feature type="region of interest" description="Disordered" evidence="14">
    <location>
        <begin position="1"/>
        <end position="29"/>
    </location>
</feature>
<evidence type="ECO:0000256" key="7">
    <source>
        <dbReference type="ARBA" id="ARBA00022490"/>
    </source>
</evidence>
<dbReference type="GO" id="GO:0008017">
    <property type="term" value="F:microtubule binding"/>
    <property type="evidence" value="ECO:0007669"/>
    <property type="project" value="TreeGrafter"/>
</dbReference>
<dbReference type="Ensembl" id="ENSBOBT00000004075.1">
    <property type="protein sequence ID" value="ENSBOBP00000003975.1"/>
    <property type="gene ID" value="ENSBOBG00000002718.1"/>
</dbReference>
<feature type="compositionally biased region" description="Polar residues" evidence="14">
    <location>
        <begin position="370"/>
        <end position="380"/>
    </location>
</feature>
<feature type="compositionally biased region" description="Low complexity" evidence="14">
    <location>
        <begin position="475"/>
        <end position="484"/>
    </location>
</feature>
<evidence type="ECO:0000256" key="5">
    <source>
        <dbReference type="ARBA" id="ARBA00022448"/>
    </source>
</evidence>
<keyword evidence="9" id="KW-0653">Protein transport</keyword>
<feature type="compositionally biased region" description="Acidic residues" evidence="14">
    <location>
        <begin position="15"/>
        <end position="29"/>
    </location>
</feature>
<evidence type="ECO:0000256" key="1">
    <source>
        <dbReference type="ARBA" id="ARBA00004180"/>
    </source>
</evidence>
<feature type="region of interest" description="Disordered" evidence="14">
    <location>
        <begin position="457"/>
        <end position="490"/>
    </location>
</feature>
<organism evidence="16 17">
    <name type="scientific">Bubo bubo</name>
    <name type="common">Eurasian eagle-owl</name>
    <name type="synonym">Strix bubo</name>
    <dbReference type="NCBI Taxonomy" id="30461"/>
    <lineage>
        <taxon>Eukaryota</taxon>
        <taxon>Metazoa</taxon>
        <taxon>Chordata</taxon>
        <taxon>Craniata</taxon>
        <taxon>Vertebrata</taxon>
        <taxon>Euteleostomi</taxon>
        <taxon>Archelosauria</taxon>
        <taxon>Archosauria</taxon>
        <taxon>Dinosauria</taxon>
        <taxon>Saurischia</taxon>
        <taxon>Theropoda</taxon>
        <taxon>Coelurosauria</taxon>
        <taxon>Aves</taxon>
        <taxon>Neognathae</taxon>
        <taxon>Neoaves</taxon>
        <taxon>Telluraves</taxon>
        <taxon>Strigiformes</taxon>
        <taxon>Strigidae</taxon>
        <taxon>Bubo</taxon>
    </lineage>
</organism>
<evidence type="ECO:0000256" key="10">
    <source>
        <dbReference type="ARBA" id="ARBA00023136"/>
    </source>
</evidence>
<dbReference type="InterPro" id="IPR029901">
    <property type="entry name" value="Spire"/>
</dbReference>
<dbReference type="GO" id="GO:0051639">
    <property type="term" value="P:actin filament network formation"/>
    <property type="evidence" value="ECO:0007669"/>
    <property type="project" value="TreeGrafter"/>
</dbReference>
<dbReference type="PANTHER" id="PTHR21345">
    <property type="entry name" value="SPIRE"/>
    <property type="match status" value="1"/>
</dbReference>
<keyword evidence="8" id="KW-0677">Repeat</keyword>
<accession>A0A8C0EHL5</accession>
<evidence type="ECO:0000256" key="6">
    <source>
        <dbReference type="ARBA" id="ARBA00022475"/>
    </source>
</evidence>
<dbReference type="CDD" id="cd22078">
    <property type="entry name" value="WH2_Spire1_r2-like"/>
    <property type="match status" value="1"/>
</dbReference>
<name>A0A8C0EHL5_BUBBB</name>
<evidence type="ECO:0000256" key="14">
    <source>
        <dbReference type="SAM" id="MobiDB-lite"/>
    </source>
</evidence>
<dbReference type="Proteomes" id="UP000694567">
    <property type="component" value="Unplaced"/>
</dbReference>
<reference evidence="16" key="2">
    <citation type="submission" date="2025-09" db="UniProtKB">
        <authorList>
            <consortium name="Ensembl"/>
        </authorList>
    </citation>
    <scope>IDENTIFICATION</scope>
</reference>
<keyword evidence="13" id="KW-0968">Cytoplasmic vesicle</keyword>